<comment type="caution">
    <text evidence="8">The sequence shown here is derived from an EMBL/GenBank/DDBJ whole genome shotgun (WGS) entry which is preliminary data.</text>
</comment>
<proteinExistence type="predicted"/>
<feature type="transmembrane region" description="Helical" evidence="5">
    <location>
        <begin position="357"/>
        <end position="380"/>
    </location>
</feature>
<dbReference type="PROSITE" id="PS50105">
    <property type="entry name" value="SAM_DOMAIN"/>
    <property type="match status" value="1"/>
</dbReference>
<dbReference type="InterPro" id="IPR001660">
    <property type="entry name" value="SAM"/>
</dbReference>
<dbReference type="EMBL" id="JACTAM010002314">
    <property type="protein sequence ID" value="KAI2645194.1"/>
    <property type="molecule type" value="Genomic_DNA"/>
</dbReference>
<feature type="transmembrane region" description="Helical" evidence="5">
    <location>
        <begin position="416"/>
        <end position="432"/>
    </location>
</feature>
<dbReference type="InterPro" id="IPR013761">
    <property type="entry name" value="SAM/pointed_sf"/>
</dbReference>
<dbReference type="Pfam" id="PF07647">
    <property type="entry name" value="SAM_2"/>
    <property type="match status" value="1"/>
</dbReference>
<evidence type="ECO:0000256" key="5">
    <source>
        <dbReference type="SAM" id="Phobius"/>
    </source>
</evidence>
<feature type="transmembrane region" description="Helical" evidence="5">
    <location>
        <begin position="139"/>
        <end position="160"/>
    </location>
</feature>
<dbReference type="PANTHER" id="PTHR15898">
    <property type="entry name" value="BIFUNCTIONAL APOPTOSIS REGULATOR"/>
    <property type="match status" value="1"/>
</dbReference>
<dbReference type="Proteomes" id="UP000830375">
    <property type="component" value="Unassembled WGS sequence"/>
</dbReference>
<accession>A0ABQ8L4C7</accession>
<dbReference type="CDD" id="cd16497">
    <property type="entry name" value="RING-HC_BAR"/>
    <property type="match status" value="1"/>
</dbReference>
<feature type="domain" description="SAM" evidence="7">
    <location>
        <begin position="182"/>
        <end position="249"/>
    </location>
</feature>
<evidence type="ECO:0000256" key="4">
    <source>
        <dbReference type="PROSITE-ProRule" id="PRU00175"/>
    </source>
</evidence>
<sequence>MYKGKMTDECITIESALSELDEDTEELSAPEFTCHCCYEVLVDPTTLNCGHSFCRHCLAQWLHSSQRNECPECRERWQGFPRINILLRDAVEKKYPTEIKRRRRALQTNPRIHYFLQMFQQYGEMLTQQIPVSEGLQKAIQNSICFGVMMALVCMGVLLIQYHWISGNSNYDILVQKPINSWKPHDVILWVEHLGRWTIQYREMFHIAQINGSLLAHLRDEELSAAPFKINNPSHRQVILEEIQKIKELKVKLPQNIWEYKATNLGKSLFLLFGLREFPRLTFLYLYLFDYEDTFLPFIHTSFPAHMTNPTQEIPPDKMLQDPNRLQWVKFRVKVCLMPYLLLIDFVWQWLSIHYWISWIVICNAMVMTVMEYFYAWTLWRRKQMSTLPKMILQRLFDMFCVVLLWPLIPQFICDFNFYCGLFFSSIIYISFRKPIFKLAQQ</sequence>
<reference evidence="8 9" key="1">
    <citation type="submission" date="2022-01" db="EMBL/GenBank/DDBJ databases">
        <title>A high-quality chromosome-level genome assembly of rohu carp, Labeo rohita.</title>
        <authorList>
            <person name="Arick M.A. II"/>
            <person name="Hsu C.-Y."/>
            <person name="Magbanua Z."/>
            <person name="Pechanova O."/>
            <person name="Grover C."/>
            <person name="Miller E."/>
            <person name="Thrash A."/>
            <person name="Ezzel L."/>
            <person name="Alam S."/>
            <person name="Benzie J."/>
            <person name="Hamilton M."/>
            <person name="Karsi A."/>
            <person name="Lawrence M.L."/>
            <person name="Peterson D.G."/>
        </authorList>
    </citation>
    <scope>NUCLEOTIDE SEQUENCE [LARGE SCALE GENOMIC DNA]</scope>
    <source>
        <strain evidence="9">BAU-BD-2019</strain>
        <tissue evidence="8">Blood</tissue>
    </source>
</reference>
<dbReference type="PROSITE" id="PS50089">
    <property type="entry name" value="ZF_RING_2"/>
    <property type="match status" value="1"/>
</dbReference>
<keyword evidence="2 4" id="KW-0863">Zinc-finger</keyword>
<dbReference type="SMART" id="SM00184">
    <property type="entry name" value="RING"/>
    <property type="match status" value="1"/>
</dbReference>
<keyword evidence="3" id="KW-0862">Zinc</keyword>
<protein>
    <submittedName>
        <fullName evidence="8">Bifunctional apoptosis regulator</fullName>
    </submittedName>
</protein>
<feature type="domain" description="RING-type" evidence="6">
    <location>
        <begin position="34"/>
        <end position="74"/>
    </location>
</feature>
<dbReference type="PANTHER" id="PTHR15898:SF13">
    <property type="entry name" value="BIFUNCTIONAL APOPTOSIS REGULATOR"/>
    <property type="match status" value="1"/>
</dbReference>
<dbReference type="Gene3D" id="3.30.40.10">
    <property type="entry name" value="Zinc/RING finger domain, C3HC4 (zinc finger)"/>
    <property type="match status" value="1"/>
</dbReference>
<dbReference type="InterPro" id="IPR001841">
    <property type="entry name" value="Znf_RING"/>
</dbReference>
<keyword evidence="5" id="KW-0812">Transmembrane</keyword>
<evidence type="ECO:0000259" key="7">
    <source>
        <dbReference type="PROSITE" id="PS50105"/>
    </source>
</evidence>
<dbReference type="InterPro" id="IPR017907">
    <property type="entry name" value="Znf_RING_CS"/>
</dbReference>
<feature type="transmembrane region" description="Helical" evidence="5">
    <location>
        <begin position="392"/>
        <end position="410"/>
    </location>
</feature>
<dbReference type="SUPFAM" id="SSF47769">
    <property type="entry name" value="SAM/Pointed domain"/>
    <property type="match status" value="1"/>
</dbReference>
<keyword evidence="9" id="KW-1185">Reference proteome</keyword>
<dbReference type="Gene3D" id="1.10.150.50">
    <property type="entry name" value="Transcription Factor, Ets-1"/>
    <property type="match status" value="1"/>
</dbReference>
<dbReference type="InterPro" id="IPR013083">
    <property type="entry name" value="Znf_RING/FYVE/PHD"/>
</dbReference>
<organism evidence="8 9">
    <name type="scientific">Labeo rohita</name>
    <name type="common">Indian major carp</name>
    <name type="synonym">Cyprinus rohita</name>
    <dbReference type="NCBI Taxonomy" id="84645"/>
    <lineage>
        <taxon>Eukaryota</taxon>
        <taxon>Metazoa</taxon>
        <taxon>Chordata</taxon>
        <taxon>Craniata</taxon>
        <taxon>Vertebrata</taxon>
        <taxon>Euteleostomi</taxon>
        <taxon>Actinopterygii</taxon>
        <taxon>Neopterygii</taxon>
        <taxon>Teleostei</taxon>
        <taxon>Ostariophysi</taxon>
        <taxon>Cypriniformes</taxon>
        <taxon>Cyprinidae</taxon>
        <taxon>Labeoninae</taxon>
        <taxon>Labeonini</taxon>
        <taxon>Labeo</taxon>
    </lineage>
</organism>
<keyword evidence="1" id="KW-0479">Metal-binding</keyword>
<evidence type="ECO:0000256" key="3">
    <source>
        <dbReference type="ARBA" id="ARBA00022833"/>
    </source>
</evidence>
<dbReference type="PROSITE" id="PS00518">
    <property type="entry name" value="ZF_RING_1"/>
    <property type="match status" value="1"/>
</dbReference>
<keyword evidence="5" id="KW-0472">Membrane</keyword>
<evidence type="ECO:0000256" key="2">
    <source>
        <dbReference type="ARBA" id="ARBA00022771"/>
    </source>
</evidence>
<keyword evidence="5" id="KW-1133">Transmembrane helix</keyword>
<evidence type="ECO:0000259" key="6">
    <source>
        <dbReference type="PROSITE" id="PS50089"/>
    </source>
</evidence>
<dbReference type="Pfam" id="PF13923">
    <property type="entry name" value="zf-C3HC4_2"/>
    <property type="match status" value="1"/>
</dbReference>
<dbReference type="SMART" id="SM00454">
    <property type="entry name" value="SAM"/>
    <property type="match status" value="1"/>
</dbReference>
<dbReference type="SUPFAM" id="SSF57850">
    <property type="entry name" value="RING/U-box"/>
    <property type="match status" value="1"/>
</dbReference>
<evidence type="ECO:0000313" key="8">
    <source>
        <dbReference type="EMBL" id="KAI2645194.1"/>
    </source>
</evidence>
<gene>
    <name evidence="8" type="ORF">H4Q32_026674</name>
</gene>
<evidence type="ECO:0000256" key="1">
    <source>
        <dbReference type="ARBA" id="ARBA00022723"/>
    </source>
</evidence>
<name>A0ABQ8L4C7_LABRO</name>
<evidence type="ECO:0000313" key="9">
    <source>
        <dbReference type="Proteomes" id="UP000830375"/>
    </source>
</evidence>